<dbReference type="AlphaFoldDB" id="A0A5J4PAA2"/>
<gene>
    <name evidence="1" type="ORF">EZS27_043029</name>
</gene>
<evidence type="ECO:0000313" key="1">
    <source>
        <dbReference type="EMBL" id="KAA6305319.1"/>
    </source>
</evidence>
<feature type="non-terminal residue" evidence="1">
    <location>
        <position position="193"/>
    </location>
</feature>
<organism evidence="1">
    <name type="scientific">termite gut metagenome</name>
    <dbReference type="NCBI Taxonomy" id="433724"/>
    <lineage>
        <taxon>unclassified sequences</taxon>
        <taxon>metagenomes</taxon>
        <taxon>organismal metagenomes</taxon>
    </lineage>
</organism>
<sequence length="193" mass="21835">YNKTIEKHALNALLVYTMRQEKQGLSDNLQLSLPKRNMGLSGRLAYNYDSRYFIESDFGYNGSERFAKEKRFGFFPAIAGGWMLSNESFFPLKDLFSTFKLKATYGLVGSDAIGSGNDRFYYLSQVDMNVTDRPVNWGSLMGYNPGAINVSRYANADIGWETSYKSNIGVEFATTSGLTGNVEVYHERRENIL</sequence>
<protein>
    <submittedName>
        <fullName evidence="1">TonB-dependent receptor SusC</fullName>
    </submittedName>
</protein>
<dbReference type="EMBL" id="SNRY01010794">
    <property type="protein sequence ID" value="KAA6305319.1"/>
    <property type="molecule type" value="Genomic_DNA"/>
</dbReference>
<feature type="non-terminal residue" evidence="1">
    <location>
        <position position="1"/>
    </location>
</feature>
<dbReference type="SUPFAM" id="SSF56935">
    <property type="entry name" value="Porins"/>
    <property type="match status" value="1"/>
</dbReference>
<reference evidence="1" key="1">
    <citation type="submission" date="2019-03" db="EMBL/GenBank/DDBJ databases">
        <title>Single cell metagenomics reveals metabolic interactions within the superorganism composed of flagellate Streblomastix strix and complex community of Bacteroidetes bacteria on its surface.</title>
        <authorList>
            <person name="Treitli S.C."/>
            <person name="Kolisko M."/>
            <person name="Husnik F."/>
            <person name="Keeling P."/>
            <person name="Hampl V."/>
        </authorList>
    </citation>
    <scope>NUCLEOTIDE SEQUENCE</scope>
    <source>
        <strain evidence="1">STM</strain>
    </source>
</reference>
<proteinExistence type="predicted"/>
<name>A0A5J4PAA2_9ZZZZ</name>
<keyword evidence="1" id="KW-0675">Receptor</keyword>
<accession>A0A5J4PAA2</accession>
<comment type="caution">
    <text evidence="1">The sequence shown here is derived from an EMBL/GenBank/DDBJ whole genome shotgun (WGS) entry which is preliminary data.</text>
</comment>